<name>A0ABM8W143_GIGMA</name>
<sequence>GNTSNNLEYCNTGRMNNARCYNNKIRQKDSSIIRNLITMIGHITFDMKSKGAKS</sequence>
<feature type="non-terminal residue" evidence="1">
    <location>
        <position position="1"/>
    </location>
</feature>
<proteinExistence type="predicted"/>
<evidence type="ECO:0000313" key="1">
    <source>
        <dbReference type="EMBL" id="CAG8498068.1"/>
    </source>
</evidence>
<organism evidence="1 2">
    <name type="scientific">Gigaspora margarita</name>
    <dbReference type="NCBI Taxonomy" id="4874"/>
    <lineage>
        <taxon>Eukaryota</taxon>
        <taxon>Fungi</taxon>
        <taxon>Fungi incertae sedis</taxon>
        <taxon>Mucoromycota</taxon>
        <taxon>Glomeromycotina</taxon>
        <taxon>Glomeromycetes</taxon>
        <taxon>Diversisporales</taxon>
        <taxon>Gigasporaceae</taxon>
        <taxon>Gigaspora</taxon>
    </lineage>
</organism>
<dbReference type="EMBL" id="CAJVQB010000608">
    <property type="protein sequence ID" value="CAG8498068.1"/>
    <property type="molecule type" value="Genomic_DNA"/>
</dbReference>
<keyword evidence="2" id="KW-1185">Reference proteome</keyword>
<reference evidence="1 2" key="1">
    <citation type="submission" date="2021-06" db="EMBL/GenBank/DDBJ databases">
        <authorList>
            <person name="Kallberg Y."/>
            <person name="Tangrot J."/>
            <person name="Rosling A."/>
        </authorList>
    </citation>
    <scope>NUCLEOTIDE SEQUENCE [LARGE SCALE GENOMIC DNA]</scope>
    <source>
        <strain evidence="1 2">120-4 pot B 10/14</strain>
    </source>
</reference>
<gene>
    <name evidence="1" type="ORF">GMARGA_LOCUS2060</name>
</gene>
<comment type="caution">
    <text evidence="1">The sequence shown here is derived from an EMBL/GenBank/DDBJ whole genome shotgun (WGS) entry which is preliminary data.</text>
</comment>
<accession>A0ABM8W143</accession>
<evidence type="ECO:0000313" key="2">
    <source>
        <dbReference type="Proteomes" id="UP000789901"/>
    </source>
</evidence>
<dbReference type="Proteomes" id="UP000789901">
    <property type="component" value="Unassembled WGS sequence"/>
</dbReference>
<protein>
    <submittedName>
        <fullName evidence="1">43948_t:CDS:1</fullName>
    </submittedName>
</protein>